<organism evidence="1 2">
    <name type="scientific">Panagrolaimus sp. JU765</name>
    <dbReference type="NCBI Taxonomy" id="591449"/>
    <lineage>
        <taxon>Eukaryota</taxon>
        <taxon>Metazoa</taxon>
        <taxon>Ecdysozoa</taxon>
        <taxon>Nematoda</taxon>
        <taxon>Chromadorea</taxon>
        <taxon>Rhabditida</taxon>
        <taxon>Tylenchina</taxon>
        <taxon>Panagrolaimomorpha</taxon>
        <taxon>Panagrolaimoidea</taxon>
        <taxon>Panagrolaimidae</taxon>
        <taxon>Panagrolaimus</taxon>
    </lineage>
</organism>
<accession>A0AC34QQ45</accession>
<protein>
    <submittedName>
        <fullName evidence="2">Chondroitin proteoglycan 4 domain-containing protein</fullName>
    </submittedName>
</protein>
<proteinExistence type="predicted"/>
<evidence type="ECO:0000313" key="1">
    <source>
        <dbReference type="Proteomes" id="UP000887576"/>
    </source>
</evidence>
<sequence>MNWNFFKLEIIFSAFQFVMSTFPGQDCTEPCLSQMQRDLHGMEEMPTSPGASSWSHLLHNSRNKDVMASFFQKICTSYENADHCLQDCESRSRTGVNIRQTYAGLKFICKDVKEDFFSALPCLADFEPVAMMKCQKEINQSHSTTAQFTASIANRELHSIKSLHGTRHSGRLRQFAHKHDVEIHHTRIHVLRTALRPTRIPRTTAPAVPFSAFDATNPGPP</sequence>
<name>A0AC34QQ45_9BILA</name>
<dbReference type="Proteomes" id="UP000887576">
    <property type="component" value="Unplaced"/>
</dbReference>
<evidence type="ECO:0000313" key="2">
    <source>
        <dbReference type="WBParaSite" id="JU765_v2.g1831.t1"/>
    </source>
</evidence>
<dbReference type="WBParaSite" id="JU765_v2.g1831.t1">
    <property type="protein sequence ID" value="JU765_v2.g1831.t1"/>
    <property type="gene ID" value="JU765_v2.g1831"/>
</dbReference>
<reference evidence="2" key="1">
    <citation type="submission" date="2022-11" db="UniProtKB">
        <authorList>
            <consortium name="WormBaseParasite"/>
        </authorList>
    </citation>
    <scope>IDENTIFICATION</scope>
</reference>